<dbReference type="EMBL" id="WAAU01000035">
    <property type="protein sequence ID" value="KAB1153362.1"/>
    <property type="molecule type" value="Genomic_DNA"/>
</dbReference>
<accession>A0A7J5A729</accession>
<reference evidence="1 2" key="1">
    <citation type="submission" date="2019-09" db="EMBL/GenBank/DDBJ databases">
        <authorList>
            <person name="Cao W.R."/>
        </authorList>
    </citation>
    <scope>NUCLEOTIDE SEQUENCE [LARGE SCALE GENOMIC DNA]</scope>
    <source>
        <strain evidence="2">a4</strain>
    </source>
</reference>
<evidence type="ECO:0008006" key="3">
    <source>
        <dbReference type="Google" id="ProtNLM"/>
    </source>
</evidence>
<evidence type="ECO:0000313" key="1">
    <source>
        <dbReference type="EMBL" id="KAB1153362.1"/>
    </source>
</evidence>
<dbReference type="Proteomes" id="UP000467305">
    <property type="component" value="Unassembled WGS sequence"/>
</dbReference>
<evidence type="ECO:0000313" key="2">
    <source>
        <dbReference type="Proteomes" id="UP000467305"/>
    </source>
</evidence>
<dbReference type="RefSeq" id="WP_150901301.1">
    <property type="nucleotide sequence ID" value="NZ_WAAU01000035.1"/>
</dbReference>
<sequence>MNTISGENFELEISEKDERMPIAFAFAGKVNGIKKDEINEIKRHNSVIYLTKRVESLKAIEELANITSLIVESGGYGVKIESAGLAFSKDQWLMLQKNKEIERFYGMFVCNAVSSILSGLYSCGMHNLLLKDTIVSGLDYEKGQELIRAFNLYQLLENPKIIEGQTFSIDGGASIYVISEELNQPNKGEELFENPYGMWRLTAK</sequence>
<protein>
    <recommendedName>
        <fullName evidence="3">DUF4261 domain-containing protein</fullName>
    </recommendedName>
</protein>
<proteinExistence type="predicted"/>
<keyword evidence="2" id="KW-1185">Reference proteome</keyword>
<dbReference type="AlphaFoldDB" id="A0A7J5A729"/>
<comment type="caution">
    <text evidence="1">The sequence shown here is derived from an EMBL/GenBank/DDBJ whole genome shotgun (WGS) entry which is preliminary data.</text>
</comment>
<gene>
    <name evidence="1" type="ORF">F7018_16985</name>
</gene>
<dbReference type="OrthoDB" id="4158605at2"/>
<name>A0A7J5A729_9FLAO</name>
<organism evidence="1 2">
    <name type="scientific">Tenacibaculum aiptasiae</name>
    <dbReference type="NCBI Taxonomy" id="426481"/>
    <lineage>
        <taxon>Bacteria</taxon>
        <taxon>Pseudomonadati</taxon>
        <taxon>Bacteroidota</taxon>
        <taxon>Flavobacteriia</taxon>
        <taxon>Flavobacteriales</taxon>
        <taxon>Flavobacteriaceae</taxon>
        <taxon>Tenacibaculum</taxon>
    </lineage>
</organism>